<organism evidence="1 2">
    <name type="scientific">Rothia mucilaginosa</name>
    <dbReference type="NCBI Taxonomy" id="43675"/>
    <lineage>
        <taxon>Bacteria</taxon>
        <taxon>Bacillati</taxon>
        <taxon>Actinomycetota</taxon>
        <taxon>Actinomycetes</taxon>
        <taxon>Micrococcales</taxon>
        <taxon>Micrococcaceae</taxon>
        <taxon>Rothia</taxon>
    </lineage>
</organism>
<gene>
    <name evidence="1" type="ORF">HXO58_09510</name>
</gene>
<comment type="caution">
    <text evidence="1">The sequence shown here is derived from an EMBL/GenBank/DDBJ whole genome shotgun (WGS) entry which is preliminary data.</text>
</comment>
<evidence type="ECO:0000313" key="1">
    <source>
        <dbReference type="EMBL" id="MBF1660049.1"/>
    </source>
</evidence>
<evidence type="ECO:0000313" key="2">
    <source>
        <dbReference type="Proteomes" id="UP000713964"/>
    </source>
</evidence>
<dbReference type="EMBL" id="JABZXL010000040">
    <property type="protein sequence ID" value="MBF1660049.1"/>
    <property type="molecule type" value="Genomic_DNA"/>
</dbReference>
<dbReference type="Proteomes" id="UP000713964">
    <property type="component" value="Unassembled WGS sequence"/>
</dbReference>
<dbReference type="AlphaFoldDB" id="A0A930L577"/>
<reference evidence="1" key="1">
    <citation type="submission" date="2020-04" db="EMBL/GenBank/DDBJ databases">
        <title>Deep metagenomics examines the oral microbiome during advanced dental caries in children, revealing novel taxa and co-occurrences with host molecules.</title>
        <authorList>
            <person name="Baker J.L."/>
            <person name="Morton J.T."/>
            <person name="Dinis M."/>
            <person name="Alvarez R."/>
            <person name="Tran N.C."/>
            <person name="Knight R."/>
            <person name="Edlund A."/>
        </authorList>
    </citation>
    <scope>NUCLEOTIDE SEQUENCE</scope>
    <source>
        <strain evidence="1">JCVI_29_bin.11</strain>
    </source>
</reference>
<protein>
    <submittedName>
        <fullName evidence="1">Uncharacterized protein</fullName>
    </submittedName>
</protein>
<sequence length="151" mass="17023">MTKKLSKRAIAARQKFNEAHRLTLSHMIPGLFQHMFLGVWKLSPMEGSRLVMTLNSLNPSFPYPDYTVDDLTASWLSTGAGYLYAHPELFLSEHQCKSAVSIIMALLAKGDDRAALITQARRHVIAWALECGQEDTLRHLLTEEEAIENNL</sequence>
<proteinExistence type="predicted"/>
<accession>A0A930L577</accession>
<name>A0A930L577_9MICC</name>